<dbReference type="InterPro" id="IPR051140">
    <property type="entry name" value="GATA_TF"/>
</dbReference>
<evidence type="ECO:0000256" key="3">
    <source>
        <dbReference type="ARBA" id="ARBA00022833"/>
    </source>
</evidence>
<dbReference type="Pfam" id="PF00320">
    <property type="entry name" value="GATA"/>
    <property type="match status" value="1"/>
</dbReference>
<evidence type="ECO:0000313" key="8">
    <source>
        <dbReference type="Proteomes" id="UP000268162"/>
    </source>
</evidence>
<dbReference type="Proteomes" id="UP000268162">
    <property type="component" value="Unassembled WGS sequence"/>
</dbReference>
<evidence type="ECO:0000256" key="4">
    <source>
        <dbReference type="PROSITE-ProRule" id="PRU00094"/>
    </source>
</evidence>
<dbReference type="PANTHER" id="PTHR45658">
    <property type="entry name" value="GATA TRANSCRIPTION FACTOR"/>
    <property type="match status" value="1"/>
</dbReference>
<feature type="region of interest" description="Disordered" evidence="5">
    <location>
        <begin position="143"/>
        <end position="231"/>
    </location>
</feature>
<dbReference type="GO" id="GO:0043565">
    <property type="term" value="F:sequence-specific DNA binding"/>
    <property type="evidence" value="ECO:0007669"/>
    <property type="project" value="InterPro"/>
</dbReference>
<accession>A0A4P9ZSN4</accession>
<keyword evidence="1" id="KW-0479">Metal-binding</keyword>
<dbReference type="InterPro" id="IPR013088">
    <property type="entry name" value="Znf_NHR/GATA"/>
</dbReference>
<feature type="compositionally biased region" description="Acidic residues" evidence="5">
    <location>
        <begin position="169"/>
        <end position="179"/>
    </location>
</feature>
<evidence type="ECO:0000259" key="6">
    <source>
        <dbReference type="PROSITE" id="PS50114"/>
    </source>
</evidence>
<dbReference type="SUPFAM" id="SSF57716">
    <property type="entry name" value="Glucocorticoid receptor-like (DNA-binding domain)"/>
    <property type="match status" value="1"/>
</dbReference>
<evidence type="ECO:0000256" key="2">
    <source>
        <dbReference type="ARBA" id="ARBA00022771"/>
    </source>
</evidence>
<protein>
    <recommendedName>
        <fullName evidence="6">GATA-type domain-containing protein</fullName>
    </recommendedName>
</protein>
<gene>
    <name evidence="7" type="ORF">BJ085DRAFT_41277</name>
</gene>
<dbReference type="PANTHER" id="PTHR45658:SF18">
    <property type="entry name" value="PROTEIN GAT2"/>
    <property type="match status" value="1"/>
</dbReference>
<dbReference type="PROSITE" id="PS50114">
    <property type="entry name" value="GATA_ZN_FINGER_2"/>
    <property type="match status" value="1"/>
</dbReference>
<keyword evidence="8" id="KW-1185">Reference proteome</keyword>
<proteinExistence type="predicted"/>
<evidence type="ECO:0000313" key="7">
    <source>
        <dbReference type="EMBL" id="RKP36574.1"/>
    </source>
</evidence>
<dbReference type="AlphaFoldDB" id="A0A4P9ZSN4"/>
<dbReference type="InterPro" id="IPR000679">
    <property type="entry name" value="Znf_GATA"/>
</dbReference>
<feature type="compositionally biased region" description="Low complexity" evidence="5">
    <location>
        <begin position="143"/>
        <end position="155"/>
    </location>
</feature>
<evidence type="ECO:0000256" key="5">
    <source>
        <dbReference type="SAM" id="MobiDB-lite"/>
    </source>
</evidence>
<sequence length="231" mass="24832">MPNFDKYNLQQVNQQLQDISFIVATLKGVRDGEPVQDRDKKRGRALIGTQICQGCGCMETPEWRKGPQGPRTLCNACGLVFAKMNRGTAQKKRPTLPNLTAAGESDSGVVADIGPYNSSGVSSPVEGVTTPLKLAFNVLELRSPSSQPTPVVTPSEAEIGATISKVPEGIEEGEGEDEGLGTRKNKSDRRETNLTLPDAESETGSKEKPPNDNNEEDGDDKEKSSISFLLS</sequence>
<keyword evidence="2 4" id="KW-0863">Zinc-finger</keyword>
<dbReference type="GO" id="GO:0006355">
    <property type="term" value="P:regulation of DNA-templated transcription"/>
    <property type="evidence" value="ECO:0007669"/>
    <property type="project" value="InterPro"/>
</dbReference>
<evidence type="ECO:0000256" key="1">
    <source>
        <dbReference type="ARBA" id="ARBA00022723"/>
    </source>
</evidence>
<reference evidence="8" key="1">
    <citation type="journal article" date="2018" name="Nat. Microbiol.">
        <title>Leveraging single-cell genomics to expand the fungal tree of life.</title>
        <authorList>
            <person name="Ahrendt S.R."/>
            <person name="Quandt C.A."/>
            <person name="Ciobanu D."/>
            <person name="Clum A."/>
            <person name="Salamov A."/>
            <person name="Andreopoulos B."/>
            <person name="Cheng J.F."/>
            <person name="Woyke T."/>
            <person name="Pelin A."/>
            <person name="Henrissat B."/>
            <person name="Reynolds N.K."/>
            <person name="Benny G.L."/>
            <person name="Smith M.E."/>
            <person name="James T.Y."/>
            <person name="Grigoriev I.V."/>
        </authorList>
    </citation>
    <scope>NUCLEOTIDE SEQUENCE [LARGE SCALE GENOMIC DNA]</scope>
    <source>
        <strain evidence="8">RSA 468</strain>
    </source>
</reference>
<dbReference type="GO" id="GO:0008270">
    <property type="term" value="F:zinc ion binding"/>
    <property type="evidence" value="ECO:0007669"/>
    <property type="project" value="UniProtKB-KW"/>
</dbReference>
<organism evidence="7 8">
    <name type="scientific">Dimargaris cristalligena</name>
    <dbReference type="NCBI Taxonomy" id="215637"/>
    <lineage>
        <taxon>Eukaryota</taxon>
        <taxon>Fungi</taxon>
        <taxon>Fungi incertae sedis</taxon>
        <taxon>Zoopagomycota</taxon>
        <taxon>Kickxellomycotina</taxon>
        <taxon>Dimargaritomycetes</taxon>
        <taxon>Dimargaritales</taxon>
        <taxon>Dimargaritaceae</taxon>
        <taxon>Dimargaris</taxon>
    </lineage>
</organism>
<name>A0A4P9ZSN4_9FUNG</name>
<feature type="domain" description="GATA-type" evidence="6">
    <location>
        <begin position="52"/>
        <end position="79"/>
    </location>
</feature>
<keyword evidence="3" id="KW-0862">Zinc</keyword>
<dbReference type="CDD" id="cd00202">
    <property type="entry name" value="ZnF_GATA"/>
    <property type="match status" value="1"/>
</dbReference>
<dbReference type="Gene3D" id="3.30.50.10">
    <property type="entry name" value="Erythroid Transcription Factor GATA-1, subunit A"/>
    <property type="match status" value="1"/>
</dbReference>
<dbReference type="EMBL" id="ML002630">
    <property type="protein sequence ID" value="RKP36574.1"/>
    <property type="molecule type" value="Genomic_DNA"/>
</dbReference>
<dbReference type="SMART" id="SM00401">
    <property type="entry name" value="ZnF_GATA"/>
    <property type="match status" value="1"/>
</dbReference>
<dbReference type="STRING" id="215637.A0A4P9ZSN4"/>